<keyword evidence="2" id="KW-1185">Reference proteome</keyword>
<organism evidence="1 2">
    <name type="scientific">Aquibacillus rhizosphaerae</name>
    <dbReference type="NCBI Taxonomy" id="3051431"/>
    <lineage>
        <taxon>Bacteria</taxon>
        <taxon>Bacillati</taxon>
        <taxon>Bacillota</taxon>
        <taxon>Bacilli</taxon>
        <taxon>Bacillales</taxon>
        <taxon>Bacillaceae</taxon>
        <taxon>Aquibacillus</taxon>
    </lineage>
</organism>
<protein>
    <recommendedName>
        <fullName evidence="3">Polymerase nucleotidyl transferase domain-containing protein</fullName>
    </recommendedName>
</protein>
<evidence type="ECO:0000313" key="1">
    <source>
        <dbReference type="EMBL" id="MDL4839964.1"/>
    </source>
</evidence>
<gene>
    <name evidence="1" type="ORF">QQS35_05775</name>
</gene>
<accession>A0ABT7L285</accession>
<evidence type="ECO:0008006" key="3">
    <source>
        <dbReference type="Google" id="ProtNLM"/>
    </source>
</evidence>
<evidence type="ECO:0000313" key="2">
    <source>
        <dbReference type="Proteomes" id="UP001235343"/>
    </source>
</evidence>
<proteinExistence type="predicted"/>
<dbReference type="Proteomes" id="UP001235343">
    <property type="component" value="Unassembled WGS sequence"/>
</dbReference>
<dbReference type="RefSeq" id="WP_285930963.1">
    <property type="nucleotide sequence ID" value="NZ_JASTZU010000020.1"/>
</dbReference>
<dbReference type="InterPro" id="IPR043519">
    <property type="entry name" value="NT_sf"/>
</dbReference>
<sequence>MRIPPIVDAVLNEYINLFNEFLPGTMEGLYLHGSIALDAYVHNSSDIDFITITNRPLTDQNAETISYIHSTIAKKYKKPEMDGVYILWKDLGKLYLDSNDYDCNYLFYNNEKLSFGNYFNFNPITWWLIKNKGINILGKVLRTLHLIFKHMSYFLTYWKI</sequence>
<comment type="caution">
    <text evidence="1">The sequence shown here is derived from an EMBL/GenBank/DDBJ whole genome shotgun (WGS) entry which is preliminary data.</text>
</comment>
<name>A0ABT7L285_9BACI</name>
<dbReference type="EMBL" id="JASTZU010000020">
    <property type="protein sequence ID" value="MDL4839964.1"/>
    <property type="molecule type" value="Genomic_DNA"/>
</dbReference>
<reference evidence="1 2" key="1">
    <citation type="submission" date="2023-06" db="EMBL/GenBank/DDBJ databases">
        <title>Aquibacillus rhizosphaerae LR5S19.</title>
        <authorList>
            <person name="Sun J.-Q."/>
        </authorList>
    </citation>
    <scope>NUCLEOTIDE SEQUENCE [LARGE SCALE GENOMIC DNA]</scope>
    <source>
        <strain evidence="1 2">LR5S19</strain>
    </source>
</reference>
<dbReference type="SUPFAM" id="SSF81301">
    <property type="entry name" value="Nucleotidyltransferase"/>
    <property type="match status" value="1"/>
</dbReference>